<protein>
    <submittedName>
        <fullName evidence="1">Uncharacterized protein</fullName>
    </submittedName>
</protein>
<dbReference type="AlphaFoldDB" id="A0A317SX85"/>
<dbReference type="EMBL" id="PYWC01000011">
    <property type="protein sequence ID" value="PWW79048.1"/>
    <property type="molecule type" value="Genomic_DNA"/>
</dbReference>
<evidence type="ECO:0000313" key="2">
    <source>
        <dbReference type="Proteomes" id="UP000246991"/>
    </source>
</evidence>
<dbReference type="OrthoDB" id="5369869at2759"/>
<keyword evidence="2" id="KW-1185">Reference proteome</keyword>
<reference evidence="1 2" key="1">
    <citation type="submission" date="2018-03" db="EMBL/GenBank/DDBJ databases">
        <title>Genomes of Pezizomycetes fungi and the evolution of truffles.</title>
        <authorList>
            <person name="Murat C."/>
            <person name="Payen T."/>
            <person name="Noel B."/>
            <person name="Kuo A."/>
            <person name="Martin F.M."/>
        </authorList>
    </citation>
    <scope>NUCLEOTIDE SEQUENCE [LARGE SCALE GENOMIC DNA]</scope>
    <source>
        <strain evidence="1">091103-1</strain>
    </source>
</reference>
<proteinExistence type="predicted"/>
<comment type="caution">
    <text evidence="1">The sequence shown here is derived from an EMBL/GenBank/DDBJ whole genome shotgun (WGS) entry which is preliminary data.</text>
</comment>
<gene>
    <name evidence="1" type="ORF">C7212DRAFT_361865</name>
</gene>
<organism evidence="1 2">
    <name type="scientific">Tuber magnatum</name>
    <name type="common">white Piedmont truffle</name>
    <dbReference type="NCBI Taxonomy" id="42249"/>
    <lineage>
        <taxon>Eukaryota</taxon>
        <taxon>Fungi</taxon>
        <taxon>Dikarya</taxon>
        <taxon>Ascomycota</taxon>
        <taxon>Pezizomycotina</taxon>
        <taxon>Pezizomycetes</taxon>
        <taxon>Pezizales</taxon>
        <taxon>Tuberaceae</taxon>
        <taxon>Tuber</taxon>
    </lineage>
</organism>
<evidence type="ECO:0000313" key="1">
    <source>
        <dbReference type="EMBL" id="PWW79048.1"/>
    </source>
</evidence>
<name>A0A317SX85_9PEZI</name>
<sequence>MPCGGSSQVFAFTALSPSSQLTLAARMSTCALIDFASESPAFRNFLLSRTEAIVIQALRVQYGFTPDTTNRGDCGPLPLQVRGRDLELNWMSEVPVLQRLRDEELGGERVRRLLQLLGGTEQDYGVGARGLVKCALEYNSLRNSGDGLDTSRKIGDWLRSSYTDCGIMEMVEVYKKVEEVTEEVLGLQRLKERVKSLLMDRLLCGMDILNTRSIGGGACFGDLARLGIVEMIKPRGACGSIEGGHRNFTLGEFAMRSARGGLSDLQNTHSRV</sequence>
<accession>A0A317SX85</accession>
<dbReference type="Proteomes" id="UP000246991">
    <property type="component" value="Unassembled WGS sequence"/>
</dbReference>